<dbReference type="Pfam" id="PF00133">
    <property type="entry name" value="tRNA-synt_1"/>
    <property type="match status" value="1"/>
</dbReference>
<dbReference type="FunFam" id="3.40.50.620:FF:000078">
    <property type="entry name" value="Valine--tRNA ligase, mitochondrial"/>
    <property type="match status" value="1"/>
</dbReference>
<evidence type="ECO:0000256" key="10">
    <source>
        <dbReference type="ARBA" id="ARBA00029936"/>
    </source>
</evidence>
<dbReference type="InterPro" id="IPR014729">
    <property type="entry name" value="Rossmann-like_a/b/a_fold"/>
</dbReference>
<sequence length="1086" mass="122107">MALRADELLTPIIRRTGGDAEGIVTSQVVPASSKSVAPAAVPAPRAPSAVSTTDAVPATDTKKDKKGAKEAKVVKEKPKWGEPGSSKKKDAKPAVVKEITAIVVPETPEGDKKDVSGPMQEKYEPKAVESAWSAWWEKQGYFTPDAKKALNTVESKRFIMVIPPPNVTGSLHLGHTLTCAIEDSLSRWHRMCGNVTLWVPGTDHAGIATQSVVERGLFKNEKLTRHDLGREEFLKRVWAWKEKNGNRICHQLRRIAGSVDWSREVFTMDEKLGRAVTQAFITFHDQGLIRRDNRLVNWCPYLRTALSDLEVDHEDLPGRTLIDVPGFDGKAEVGVLCEFKYMIKGTSDGLVVATTRLETMLGDTAVAVHPEDPRYTAFVGKELEHPFFPDRKMVVVADSMVDREFGTGCVKITPAHDHNDFQCGKRHNLAAINVFGEDGNINQNGGLFATQHRFLARRTVEDALKEKGLWVGKKSHQMRLGLCSRSKDVIEPYLKPQWWMSCKTLAEKSVNAVREGELKIVPEFHHQTWYHWLENIQEWCISRQLWWGHRIPAYRVVKPAQAEEVWVTGTSMEDAVKKAETKLGVSGVELEQDEDVLDTWFSSGLFPFSVFGWPDVENNDDFNAFFPTSILETGHDILFFWVARMVMMSYGLTGKLPFHTVYLHAMVRDAHGRKMSKSLGNVIDPIEVIDGISLEELNKKLHEGNLPEKEIAKAMAGQKADYPDGIPECGADALRFGLLAYTLQGRNVNLDINRVVGYRHFCNKIWQATRFSLKYFGEGFKFSGSLRLDQNLAWEDRWILSKLSVCAQKCNAAFEKYEFANATTATYHFFMNEFANVYLELLKPRFHAIETAETDEAKRAVEADTAAAREVLYVCFDRILRMMHPLLPYVTEELYQRLPESPAKYETITLASYPTHVISWFDEVAEAEMEMLSDIAAHFRSQKVLLDFKPSQKPRCFVKHTDSFQRQRLAKLTRQLQTMASIGEVKVISEGTELPGTVGDVVSTECLIFTEVSGLDLSKQLETLKKKQLNAEKTAASIEAKKAAPGYLEKVPVSVQEANDKKIVDSRKEAVDLEAVVASIKKAMAV</sequence>
<feature type="domain" description="Methionyl/Valyl/Leucyl/Isoleucyl-tRNA synthetase anticodon-binding" evidence="15">
    <location>
        <begin position="796"/>
        <end position="953"/>
    </location>
</feature>
<keyword evidence="6 12" id="KW-0547">Nucleotide-binding</keyword>
<evidence type="ECO:0000256" key="2">
    <source>
        <dbReference type="ARBA" id="ARBA00005594"/>
    </source>
</evidence>
<dbReference type="EMBL" id="HBFQ01054331">
    <property type="protein sequence ID" value="CAD8864281.1"/>
    <property type="molecule type" value="Transcribed_RNA"/>
</dbReference>
<comment type="subcellular location">
    <subcellularLocation>
        <location evidence="1">Cytoplasm</location>
    </subcellularLocation>
</comment>
<comment type="catalytic activity">
    <reaction evidence="11">
        <text>tRNA(Val) + L-valine + ATP = L-valyl-tRNA(Val) + AMP + diphosphate</text>
        <dbReference type="Rhea" id="RHEA:10704"/>
        <dbReference type="Rhea" id="RHEA-COMP:9672"/>
        <dbReference type="Rhea" id="RHEA-COMP:9708"/>
        <dbReference type="ChEBI" id="CHEBI:30616"/>
        <dbReference type="ChEBI" id="CHEBI:33019"/>
        <dbReference type="ChEBI" id="CHEBI:57762"/>
        <dbReference type="ChEBI" id="CHEBI:78442"/>
        <dbReference type="ChEBI" id="CHEBI:78537"/>
        <dbReference type="ChEBI" id="CHEBI:456215"/>
        <dbReference type="EC" id="6.1.1.9"/>
    </reaction>
</comment>
<proteinExistence type="inferred from homology"/>
<reference evidence="16" key="1">
    <citation type="submission" date="2021-01" db="EMBL/GenBank/DDBJ databases">
        <authorList>
            <person name="Corre E."/>
            <person name="Pelletier E."/>
            <person name="Niang G."/>
            <person name="Scheremetjew M."/>
            <person name="Finn R."/>
            <person name="Kale V."/>
            <person name="Holt S."/>
            <person name="Cochrane G."/>
            <person name="Meng A."/>
            <person name="Brown T."/>
            <person name="Cohen L."/>
        </authorList>
    </citation>
    <scope>NUCLEOTIDE SEQUENCE</scope>
</reference>
<keyword evidence="9 12" id="KW-0030">Aminoacyl-tRNA synthetase</keyword>
<dbReference type="InterPro" id="IPR002303">
    <property type="entry name" value="Valyl-tRNA_ligase"/>
</dbReference>
<evidence type="ECO:0000256" key="12">
    <source>
        <dbReference type="RuleBase" id="RU363035"/>
    </source>
</evidence>
<dbReference type="InterPro" id="IPR033705">
    <property type="entry name" value="Anticodon_Ia_Val"/>
</dbReference>
<dbReference type="AlphaFoldDB" id="A0A7S1ATX1"/>
<evidence type="ECO:0000313" key="16">
    <source>
        <dbReference type="EMBL" id="CAD8864281.1"/>
    </source>
</evidence>
<evidence type="ECO:0000256" key="6">
    <source>
        <dbReference type="ARBA" id="ARBA00022741"/>
    </source>
</evidence>
<evidence type="ECO:0000256" key="5">
    <source>
        <dbReference type="ARBA" id="ARBA00022598"/>
    </source>
</evidence>
<organism evidence="16">
    <name type="scientific">Noctiluca scintillans</name>
    <name type="common">Sea sparkle</name>
    <name type="synonym">Red tide dinoflagellate</name>
    <dbReference type="NCBI Taxonomy" id="2966"/>
    <lineage>
        <taxon>Eukaryota</taxon>
        <taxon>Sar</taxon>
        <taxon>Alveolata</taxon>
        <taxon>Dinophyceae</taxon>
        <taxon>Noctilucales</taxon>
        <taxon>Noctilucaceae</taxon>
        <taxon>Noctiluca</taxon>
    </lineage>
</organism>
<dbReference type="FunFam" id="1.10.730.10:FF:000009">
    <property type="entry name" value="Valine--tRNA ligase, mitochondrial"/>
    <property type="match status" value="1"/>
</dbReference>
<dbReference type="GO" id="GO:0005829">
    <property type="term" value="C:cytosol"/>
    <property type="evidence" value="ECO:0007669"/>
    <property type="project" value="TreeGrafter"/>
</dbReference>
<dbReference type="FunFam" id="3.40.50.620:FF:000020">
    <property type="entry name" value="Valine--tRNA ligase, mitochondrial"/>
    <property type="match status" value="1"/>
</dbReference>
<dbReference type="Pfam" id="PF08264">
    <property type="entry name" value="Anticodon_1"/>
    <property type="match status" value="1"/>
</dbReference>
<dbReference type="SUPFAM" id="SSF50677">
    <property type="entry name" value="ValRS/IleRS/LeuRS editing domain"/>
    <property type="match status" value="1"/>
</dbReference>
<dbReference type="GO" id="GO:0005524">
    <property type="term" value="F:ATP binding"/>
    <property type="evidence" value="ECO:0007669"/>
    <property type="project" value="UniProtKB-KW"/>
</dbReference>
<feature type="region of interest" description="Disordered" evidence="13">
    <location>
        <begin position="30"/>
        <end position="92"/>
    </location>
</feature>
<keyword evidence="5 12" id="KW-0436">Ligase</keyword>
<feature type="domain" description="Aminoacyl-tRNA synthetase class Ia" evidence="14">
    <location>
        <begin position="132"/>
        <end position="751"/>
    </location>
</feature>
<keyword evidence="8 12" id="KW-0648">Protein biosynthesis</keyword>
<dbReference type="SUPFAM" id="SSF52374">
    <property type="entry name" value="Nucleotidylyl transferase"/>
    <property type="match status" value="1"/>
</dbReference>
<dbReference type="PANTHER" id="PTHR11946">
    <property type="entry name" value="VALYL-TRNA SYNTHETASES"/>
    <property type="match status" value="1"/>
</dbReference>
<evidence type="ECO:0000256" key="7">
    <source>
        <dbReference type="ARBA" id="ARBA00022840"/>
    </source>
</evidence>
<dbReference type="PANTHER" id="PTHR11946:SF109">
    <property type="entry name" value="VALINE--TRNA LIGASE"/>
    <property type="match status" value="1"/>
</dbReference>
<dbReference type="InterPro" id="IPR009008">
    <property type="entry name" value="Val/Leu/Ile-tRNA-synth_edit"/>
</dbReference>
<dbReference type="Gene3D" id="1.10.730.10">
    <property type="entry name" value="Isoleucyl-tRNA Synthetase, Domain 1"/>
    <property type="match status" value="1"/>
</dbReference>
<evidence type="ECO:0000259" key="15">
    <source>
        <dbReference type="Pfam" id="PF08264"/>
    </source>
</evidence>
<dbReference type="GO" id="GO:0002161">
    <property type="term" value="F:aminoacyl-tRNA deacylase activity"/>
    <property type="evidence" value="ECO:0007669"/>
    <property type="project" value="InterPro"/>
</dbReference>
<dbReference type="GO" id="GO:0006438">
    <property type="term" value="P:valyl-tRNA aminoacylation"/>
    <property type="evidence" value="ECO:0007669"/>
    <property type="project" value="InterPro"/>
</dbReference>
<evidence type="ECO:0000256" key="13">
    <source>
        <dbReference type="SAM" id="MobiDB-lite"/>
    </source>
</evidence>
<dbReference type="NCBIfam" id="NF004349">
    <property type="entry name" value="PRK05729.1"/>
    <property type="match status" value="1"/>
</dbReference>
<keyword evidence="7 12" id="KW-0067">ATP-binding</keyword>
<dbReference type="HAMAP" id="MF_02004">
    <property type="entry name" value="Val_tRNA_synth_type1"/>
    <property type="match status" value="1"/>
</dbReference>
<evidence type="ECO:0000256" key="3">
    <source>
        <dbReference type="ARBA" id="ARBA00013169"/>
    </source>
</evidence>
<evidence type="ECO:0000259" key="14">
    <source>
        <dbReference type="Pfam" id="PF00133"/>
    </source>
</evidence>
<comment type="similarity">
    <text evidence="2 12">Belongs to the class-I aminoacyl-tRNA synthetase family.</text>
</comment>
<gene>
    <name evidence="16" type="ORF">NSCI0253_LOCUS38636</name>
</gene>
<evidence type="ECO:0000256" key="9">
    <source>
        <dbReference type="ARBA" id="ARBA00023146"/>
    </source>
</evidence>
<keyword evidence="4" id="KW-0963">Cytoplasm</keyword>
<dbReference type="EC" id="6.1.1.9" evidence="3"/>
<evidence type="ECO:0000256" key="1">
    <source>
        <dbReference type="ARBA" id="ARBA00004496"/>
    </source>
</evidence>
<dbReference type="CDD" id="cd07962">
    <property type="entry name" value="Anticodon_Ia_Val"/>
    <property type="match status" value="1"/>
</dbReference>
<evidence type="ECO:0000256" key="11">
    <source>
        <dbReference type="ARBA" id="ARBA00047552"/>
    </source>
</evidence>
<protein>
    <recommendedName>
        <fullName evidence="3">valine--tRNA ligase</fullName>
        <ecNumber evidence="3">6.1.1.9</ecNumber>
    </recommendedName>
    <alternativeName>
        <fullName evidence="10">Valyl-tRNA synthetase</fullName>
    </alternativeName>
</protein>
<feature type="compositionally biased region" description="Low complexity" evidence="13">
    <location>
        <begin position="30"/>
        <end position="51"/>
    </location>
</feature>
<dbReference type="PROSITE" id="PS00178">
    <property type="entry name" value="AA_TRNA_LIGASE_I"/>
    <property type="match status" value="1"/>
</dbReference>
<dbReference type="PRINTS" id="PR00986">
    <property type="entry name" value="TRNASYNTHVAL"/>
</dbReference>
<dbReference type="GO" id="GO:0004832">
    <property type="term" value="F:valine-tRNA ligase activity"/>
    <property type="evidence" value="ECO:0007669"/>
    <property type="project" value="UniProtKB-EC"/>
</dbReference>
<dbReference type="SUPFAM" id="SSF47323">
    <property type="entry name" value="Anticodon-binding domain of a subclass of class I aminoacyl-tRNA synthetases"/>
    <property type="match status" value="1"/>
</dbReference>
<dbReference type="InterPro" id="IPR009080">
    <property type="entry name" value="tRNAsynth_Ia_anticodon-bd"/>
</dbReference>
<name>A0A7S1ATX1_NOCSC</name>
<feature type="compositionally biased region" description="Basic and acidic residues" evidence="13">
    <location>
        <begin position="60"/>
        <end position="92"/>
    </location>
</feature>
<dbReference type="NCBIfam" id="TIGR00422">
    <property type="entry name" value="valS"/>
    <property type="match status" value="1"/>
</dbReference>
<dbReference type="InterPro" id="IPR001412">
    <property type="entry name" value="aa-tRNA-synth_I_CS"/>
</dbReference>
<dbReference type="CDD" id="cd00817">
    <property type="entry name" value="ValRS_core"/>
    <property type="match status" value="1"/>
</dbReference>
<dbReference type="Gene3D" id="3.40.50.620">
    <property type="entry name" value="HUPs"/>
    <property type="match status" value="2"/>
</dbReference>
<dbReference type="Gene3D" id="3.90.740.10">
    <property type="entry name" value="Valyl/Leucyl/Isoleucyl-tRNA synthetase, editing domain"/>
    <property type="match status" value="2"/>
</dbReference>
<evidence type="ECO:0000256" key="4">
    <source>
        <dbReference type="ARBA" id="ARBA00022490"/>
    </source>
</evidence>
<dbReference type="InterPro" id="IPR013155">
    <property type="entry name" value="M/V/L/I-tRNA-synth_anticd-bd"/>
</dbReference>
<accession>A0A7S1ATX1</accession>
<dbReference type="InterPro" id="IPR002300">
    <property type="entry name" value="aa-tRNA-synth_Ia"/>
</dbReference>
<evidence type="ECO:0000256" key="8">
    <source>
        <dbReference type="ARBA" id="ARBA00022917"/>
    </source>
</evidence>